<organism evidence="1 2">
    <name type="scientific">Persea americana</name>
    <name type="common">Avocado</name>
    <dbReference type="NCBI Taxonomy" id="3435"/>
    <lineage>
        <taxon>Eukaryota</taxon>
        <taxon>Viridiplantae</taxon>
        <taxon>Streptophyta</taxon>
        <taxon>Embryophyta</taxon>
        <taxon>Tracheophyta</taxon>
        <taxon>Spermatophyta</taxon>
        <taxon>Magnoliopsida</taxon>
        <taxon>Magnoliidae</taxon>
        <taxon>Laurales</taxon>
        <taxon>Lauraceae</taxon>
        <taxon>Persea</taxon>
    </lineage>
</organism>
<evidence type="ECO:0000313" key="2">
    <source>
        <dbReference type="Proteomes" id="UP001234297"/>
    </source>
</evidence>
<accession>A0ACC2M3K5</accession>
<dbReference type="EMBL" id="CM056813">
    <property type="protein sequence ID" value="KAJ8639906.1"/>
    <property type="molecule type" value="Genomic_DNA"/>
</dbReference>
<dbReference type="Proteomes" id="UP001234297">
    <property type="component" value="Chromosome 5"/>
</dbReference>
<comment type="caution">
    <text evidence="1">The sequence shown here is derived from an EMBL/GenBank/DDBJ whole genome shotgun (WGS) entry which is preliminary data.</text>
</comment>
<gene>
    <name evidence="1" type="ORF">MRB53_016600</name>
</gene>
<keyword evidence="2" id="KW-1185">Reference proteome</keyword>
<name>A0ACC2M3K5_PERAE</name>
<proteinExistence type="predicted"/>
<protein>
    <submittedName>
        <fullName evidence="1">Uncharacterized protein</fullName>
    </submittedName>
</protein>
<sequence length="78" mass="9213">MDEGRRTRKKCDLFLASQRMDNWRHLFLIGHCNVAVGLLRRGFLNNREESSMDEGHCIGKRTISFWLRNEWRTGDTSS</sequence>
<reference evidence="1 2" key="1">
    <citation type="journal article" date="2022" name="Hortic Res">
        <title>A haplotype resolved chromosomal level avocado genome allows analysis of novel avocado genes.</title>
        <authorList>
            <person name="Nath O."/>
            <person name="Fletcher S.J."/>
            <person name="Hayward A."/>
            <person name="Shaw L.M."/>
            <person name="Masouleh A.K."/>
            <person name="Furtado A."/>
            <person name="Henry R.J."/>
            <person name="Mitter N."/>
        </authorList>
    </citation>
    <scope>NUCLEOTIDE SEQUENCE [LARGE SCALE GENOMIC DNA]</scope>
    <source>
        <strain evidence="2">cv. Hass</strain>
    </source>
</reference>
<evidence type="ECO:0000313" key="1">
    <source>
        <dbReference type="EMBL" id="KAJ8639906.1"/>
    </source>
</evidence>